<dbReference type="eggNOG" id="ENOG502SSRG">
    <property type="taxonomic scope" value="Eukaryota"/>
</dbReference>
<evidence type="ECO:0000256" key="9">
    <source>
        <dbReference type="ARBA" id="ARBA00023157"/>
    </source>
</evidence>
<dbReference type="CDD" id="cd12087">
    <property type="entry name" value="TM_EGFR-like"/>
    <property type="match status" value="1"/>
</dbReference>
<dbReference type="FunFam" id="2.60.40.10:FF:000470">
    <property type="entry name" value="SLAM family member 7"/>
    <property type="match status" value="1"/>
</dbReference>
<dbReference type="Ensembl" id="ENSCJAT00000011154.5">
    <property type="protein sequence ID" value="ENSCJAP00000010556.5"/>
    <property type="gene ID" value="ENSCJAG00000080867.1"/>
</dbReference>
<gene>
    <name evidence="16" type="primary">SLAMF6</name>
</gene>
<keyword evidence="11" id="KW-0393">Immunoglobulin domain</keyword>
<keyword evidence="6 13" id="KW-1133">Transmembrane helix</keyword>
<evidence type="ECO:0000256" key="3">
    <source>
        <dbReference type="ARBA" id="ARBA00022692"/>
    </source>
</evidence>
<evidence type="ECO:0000259" key="15">
    <source>
        <dbReference type="PROSITE" id="PS50835"/>
    </source>
</evidence>
<evidence type="ECO:0000256" key="5">
    <source>
        <dbReference type="ARBA" id="ARBA00022859"/>
    </source>
</evidence>
<dbReference type="GO" id="GO:0009897">
    <property type="term" value="C:external side of plasma membrane"/>
    <property type="evidence" value="ECO:0007669"/>
    <property type="project" value="TreeGrafter"/>
</dbReference>
<dbReference type="GeneTree" id="ENSGT01030000234540"/>
<keyword evidence="4 14" id="KW-0732">Signal</keyword>
<protein>
    <submittedName>
        <fullName evidence="16">SLAM family member 6</fullName>
    </submittedName>
</protein>
<keyword evidence="10" id="KW-0325">Glycoprotein</keyword>
<dbReference type="HOGENOM" id="CLU_069386_2_0_1"/>
<keyword evidence="3 13" id="KW-0812">Transmembrane</keyword>
<evidence type="ECO:0000313" key="16">
    <source>
        <dbReference type="Ensembl" id="ENSCJAP00000010556.5"/>
    </source>
</evidence>
<keyword evidence="2" id="KW-0399">Innate immunity</keyword>
<dbReference type="PROSITE" id="PS50835">
    <property type="entry name" value="IG_LIKE"/>
    <property type="match status" value="1"/>
</dbReference>
<evidence type="ECO:0000256" key="10">
    <source>
        <dbReference type="ARBA" id="ARBA00023180"/>
    </source>
</evidence>
<dbReference type="InterPro" id="IPR015631">
    <property type="entry name" value="CD2/SLAM_rcpt"/>
</dbReference>
<evidence type="ECO:0000313" key="17">
    <source>
        <dbReference type="Proteomes" id="UP000008225"/>
    </source>
</evidence>
<comment type="subcellular location">
    <subcellularLocation>
        <location evidence="1">Membrane</location>
        <topology evidence="1">Single-pass type I membrane protein</topology>
    </subcellularLocation>
</comment>
<evidence type="ECO:0000256" key="13">
    <source>
        <dbReference type="SAM" id="Phobius"/>
    </source>
</evidence>
<dbReference type="FunFam" id="2.60.40.10:FF:000820">
    <property type="entry name" value="SLAM family member 7"/>
    <property type="match status" value="1"/>
</dbReference>
<feature type="transmembrane region" description="Helical" evidence="13">
    <location>
        <begin position="248"/>
        <end position="269"/>
    </location>
</feature>
<keyword evidence="5" id="KW-0391">Immunity</keyword>
<dbReference type="Gene3D" id="2.60.40.10">
    <property type="entry name" value="Immunoglobulins"/>
    <property type="match status" value="2"/>
</dbReference>
<reference evidence="16" key="3">
    <citation type="submission" date="2025-09" db="UniProtKB">
        <authorList>
            <consortium name="Ensembl"/>
        </authorList>
    </citation>
    <scope>IDENTIFICATION</scope>
</reference>
<dbReference type="OMA" id="HVTHPKQ"/>
<feature type="region of interest" description="Disordered" evidence="12">
    <location>
        <begin position="289"/>
        <end position="312"/>
    </location>
</feature>
<feature type="chain" id="PRO_5035265073" evidence="14">
    <location>
        <begin position="39"/>
        <end position="365"/>
    </location>
</feature>
<reference evidence="16" key="2">
    <citation type="submission" date="2025-08" db="UniProtKB">
        <authorList>
            <consortium name="Ensembl"/>
        </authorList>
    </citation>
    <scope>IDENTIFICATION</scope>
</reference>
<dbReference type="GO" id="GO:0045087">
    <property type="term" value="P:innate immune response"/>
    <property type="evidence" value="ECO:0007669"/>
    <property type="project" value="UniProtKB-KW"/>
</dbReference>
<dbReference type="InterPro" id="IPR036179">
    <property type="entry name" value="Ig-like_dom_sf"/>
</dbReference>
<evidence type="ECO:0000256" key="1">
    <source>
        <dbReference type="ARBA" id="ARBA00004479"/>
    </source>
</evidence>
<dbReference type="GO" id="GO:0032740">
    <property type="term" value="P:positive regulation of interleukin-17 production"/>
    <property type="evidence" value="ECO:0007669"/>
    <property type="project" value="Ensembl"/>
</dbReference>
<accession>F7ID88</accession>
<sequence>MATALTASRSQAPVFTAESMLWLFLLLLLVFCIGPGSTGNLVSQTSSTPWMVNGILGESVTLPLEFRAGEKIKSITWHYNGASIAFIVPSESKSPQIHVTNPKLEKRLNFTQFYSLQLSNLEMEDTGSYSAQMSSETSAIVSSYTLRIFRKLKNIQVTNHSQLSQNRICEIHLTCSVEDPDDNISFRWEALGKTLLSEPNLTTSWDPRNSSEQDYTCVAENAVSNLSFSVSAQKLCGDVENQYTHTTMIVSLAVGVFIVLFIIMLLLLWKKRRAGFLSSCMSPFQGSLPLSTQQTQGPAESTGNTDNASVSPVNNTVYASVSHSSREMETSTPRENDLLTVYSTINHSKESKPTSSRATALDNVM</sequence>
<keyword evidence="9" id="KW-1015">Disulfide bond</keyword>
<dbReference type="PANTHER" id="PTHR12080:SF16">
    <property type="entry name" value="SLAM FAMILY MEMBER 6"/>
    <property type="match status" value="1"/>
</dbReference>
<evidence type="ECO:0000256" key="6">
    <source>
        <dbReference type="ARBA" id="ARBA00022989"/>
    </source>
</evidence>
<dbReference type="GO" id="GO:0045954">
    <property type="term" value="P:positive regulation of natural killer cell mediated cytotoxicity"/>
    <property type="evidence" value="ECO:0007669"/>
    <property type="project" value="Ensembl"/>
</dbReference>
<evidence type="ECO:0000256" key="14">
    <source>
        <dbReference type="SAM" id="SignalP"/>
    </source>
</evidence>
<keyword evidence="17" id="KW-1185">Reference proteome</keyword>
<dbReference type="GO" id="GO:0032729">
    <property type="term" value="P:positive regulation of type II interferon production"/>
    <property type="evidence" value="ECO:0007669"/>
    <property type="project" value="Ensembl"/>
</dbReference>
<dbReference type="Proteomes" id="UP000008225">
    <property type="component" value="Chromosome 18"/>
</dbReference>
<dbReference type="AlphaFoldDB" id="F7ID88"/>
<evidence type="ECO:0000256" key="11">
    <source>
        <dbReference type="ARBA" id="ARBA00023319"/>
    </source>
</evidence>
<dbReference type="PANTHER" id="PTHR12080">
    <property type="entry name" value="SIGNALING LYMPHOCYTIC ACTIVATION MOLECULE"/>
    <property type="match status" value="1"/>
</dbReference>
<name>F7ID88_CALJA</name>
<feature type="domain" description="Ig-like" evidence="15">
    <location>
        <begin position="173"/>
        <end position="231"/>
    </location>
</feature>
<proteinExistence type="predicted"/>
<keyword evidence="8 13" id="KW-0472">Membrane</keyword>
<dbReference type="CDD" id="cd16842">
    <property type="entry name" value="Ig_SLAM-like_N"/>
    <property type="match status" value="1"/>
</dbReference>
<reference evidence="16" key="1">
    <citation type="submission" date="2009-03" db="EMBL/GenBank/DDBJ databases">
        <authorList>
            <person name="Warren W."/>
            <person name="Ye L."/>
            <person name="Minx P."/>
            <person name="Worley K."/>
            <person name="Gibbs R."/>
            <person name="Wilson R.K."/>
        </authorList>
    </citation>
    <scope>NUCLEOTIDE SEQUENCE [LARGE SCALE GENOMIC DNA]</scope>
</reference>
<evidence type="ECO:0000256" key="7">
    <source>
        <dbReference type="ARBA" id="ARBA00023130"/>
    </source>
</evidence>
<dbReference type="Bgee" id="ENSCJAG00000005734">
    <property type="expression patterns" value="Expressed in kidney and 6 other cell types or tissues"/>
</dbReference>
<evidence type="ECO:0000256" key="2">
    <source>
        <dbReference type="ARBA" id="ARBA00022588"/>
    </source>
</evidence>
<evidence type="ECO:0000256" key="4">
    <source>
        <dbReference type="ARBA" id="ARBA00022729"/>
    </source>
</evidence>
<dbReference type="InterPro" id="IPR013783">
    <property type="entry name" value="Ig-like_fold"/>
</dbReference>
<dbReference type="GO" id="GO:0072540">
    <property type="term" value="P:T-helper 17 cell lineage commitment"/>
    <property type="evidence" value="ECO:0007669"/>
    <property type="project" value="Ensembl"/>
</dbReference>
<evidence type="ECO:0000256" key="12">
    <source>
        <dbReference type="SAM" id="MobiDB-lite"/>
    </source>
</evidence>
<feature type="signal peptide" evidence="14">
    <location>
        <begin position="1"/>
        <end position="38"/>
    </location>
</feature>
<evidence type="ECO:0000256" key="8">
    <source>
        <dbReference type="ARBA" id="ARBA00023136"/>
    </source>
</evidence>
<dbReference type="InterPro" id="IPR007110">
    <property type="entry name" value="Ig-like_dom"/>
</dbReference>
<organism evidence="16 17">
    <name type="scientific">Callithrix jacchus</name>
    <name type="common">White-tufted-ear marmoset</name>
    <name type="synonym">Simia Jacchus</name>
    <dbReference type="NCBI Taxonomy" id="9483"/>
    <lineage>
        <taxon>Eukaryota</taxon>
        <taxon>Metazoa</taxon>
        <taxon>Chordata</taxon>
        <taxon>Craniata</taxon>
        <taxon>Vertebrata</taxon>
        <taxon>Euteleostomi</taxon>
        <taxon>Mammalia</taxon>
        <taxon>Eutheria</taxon>
        <taxon>Euarchontoglires</taxon>
        <taxon>Primates</taxon>
        <taxon>Haplorrhini</taxon>
        <taxon>Platyrrhini</taxon>
        <taxon>Cebidae</taxon>
        <taxon>Callitrichinae</taxon>
        <taxon>Callithrix</taxon>
        <taxon>Callithrix</taxon>
    </lineage>
</organism>
<keyword evidence="7" id="KW-1064">Adaptive immunity</keyword>
<dbReference type="SUPFAM" id="SSF48726">
    <property type="entry name" value="Immunoglobulin"/>
    <property type="match status" value="1"/>
</dbReference>